<evidence type="ECO:0000313" key="5">
    <source>
        <dbReference type="Proteomes" id="UP000010824"/>
    </source>
</evidence>
<dbReference type="eggNOG" id="arCOG00097">
    <property type="taxonomic scope" value="Archaea"/>
</dbReference>
<evidence type="ECO:0000256" key="3">
    <source>
        <dbReference type="ARBA" id="ARBA00048228"/>
    </source>
</evidence>
<dbReference type="RefSeq" id="WP_015284661.1">
    <property type="nucleotide sequence ID" value="NC_019943.1"/>
</dbReference>
<dbReference type="AlphaFoldDB" id="L0HAF0"/>
<dbReference type="EC" id="1.2.7.12" evidence="2"/>
<dbReference type="InParanoid" id="L0HAF0"/>
<dbReference type="EMBL" id="CP003167">
    <property type="protein sequence ID" value="AGB01697.1"/>
    <property type="molecule type" value="Genomic_DNA"/>
</dbReference>
<dbReference type="Gene3D" id="2.160.20.60">
    <property type="entry name" value="Glutamate synthase, alpha subunit, C-terminal domain"/>
    <property type="match status" value="1"/>
</dbReference>
<reference evidence="5" key="1">
    <citation type="submission" date="2011-12" db="EMBL/GenBank/DDBJ databases">
        <title>Complete sequence of Methanoregula formicicum SMSP.</title>
        <authorList>
            <person name="Lucas S."/>
            <person name="Han J."/>
            <person name="Lapidus A."/>
            <person name="Cheng J.-F."/>
            <person name="Goodwin L."/>
            <person name="Pitluck S."/>
            <person name="Peters L."/>
            <person name="Ovchinnikova G."/>
            <person name="Teshima H."/>
            <person name="Detter J.C."/>
            <person name="Han C."/>
            <person name="Tapia R."/>
            <person name="Land M."/>
            <person name="Hauser L."/>
            <person name="Kyrpides N."/>
            <person name="Ivanova N."/>
            <person name="Pagani I."/>
            <person name="Imachi H."/>
            <person name="Tamaki H."/>
            <person name="Sekiguchi Y."/>
            <person name="Kamagata Y."/>
            <person name="Cadillo-Quiroz H."/>
            <person name="Zinder S."/>
            <person name="Liu W.-T."/>
            <person name="Woyke T."/>
        </authorList>
    </citation>
    <scope>NUCLEOTIDE SEQUENCE [LARGE SCALE GENOMIC DNA]</scope>
    <source>
        <strain evidence="5">DSM 22288 / NBRC 105244 / SMSP</strain>
    </source>
</reference>
<evidence type="ECO:0000256" key="2">
    <source>
        <dbReference type="ARBA" id="ARBA00012692"/>
    </source>
</evidence>
<comment type="catalytic activity">
    <reaction evidence="3">
        <text>N-formylmethanofuran + 2 oxidized [2Fe-2S]-[ferredoxin] + H2O = methanofuran + 2 reduced [2Fe-2S]-[ferredoxin] + CO2 + H(+)</text>
        <dbReference type="Rhea" id="RHEA:19841"/>
        <dbReference type="Rhea" id="RHEA-COMP:10000"/>
        <dbReference type="Rhea" id="RHEA-COMP:10001"/>
        <dbReference type="ChEBI" id="CHEBI:15377"/>
        <dbReference type="ChEBI" id="CHEBI:15378"/>
        <dbReference type="ChEBI" id="CHEBI:16526"/>
        <dbReference type="ChEBI" id="CHEBI:33737"/>
        <dbReference type="ChEBI" id="CHEBI:33738"/>
        <dbReference type="ChEBI" id="CHEBI:57727"/>
        <dbReference type="ChEBI" id="CHEBI:58151"/>
        <dbReference type="EC" id="1.2.7.12"/>
    </reaction>
</comment>
<dbReference type="GO" id="GO:0018493">
    <property type="term" value="F:formylmethanofuran dehydrogenase activity"/>
    <property type="evidence" value="ECO:0007669"/>
    <property type="project" value="UniProtKB-EC"/>
</dbReference>
<protein>
    <recommendedName>
        <fullName evidence="2">formylmethanofuran dehydrogenase</fullName>
        <ecNumber evidence="2">1.2.7.12</ecNumber>
    </recommendedName>
</protein>
<reference evidence="4 5" key="2">
    <citation type="journal article" date="2014" name="Genome Announc.">
        <title>Complete Genome Sequence of Methanoregula formicica SMSPT, a Mesophilic Hydrogenotrophic Methanogen Isolated from a Methanogenic Upflow Anaerobic Sludge Blanket Reactor.</title>
        <authorList>
            <person name="Yamamoto K."/>
            <person name="Tamaki H."/>
            <person name="Cadillo-Quiroz H."/>
            <person name="Imachi H."/>
            <person name="Kyrpides N."/>
            <person name="Woyke T."/>
            <person name="Goodwin L."/>
            <person name="Zinder S.H."/>
            <person name="Kamagata Y."/>
            <person name="Liu W.T."/>
        </authorList>
    </citation>
    <scope>NUCLEOTIDE SEQUENCE [LARGE SCALE GENOMIC DNA]</scope>
    <source>
        <strain evidence="5">DSM 22288 / NBRC 105244 / SMSP</strain>
    </source>
</reference>
<comment type="pathway">
    <text evidence="1">One-carbon metabolism; methanogenesis from CO(2); 5,10-methenyl-5,6,7,8-tetrahydromethanopterin from CO(2): step 1/3.</text>
</comment>
<sequence length="266" mass="28173">MNTVTLTVKKQPELYLECENVNPDAFAGKKAADIAKLGAFEGKEILTLGDFFTISGDAGATAADTKIVVNGDCTKMKYLGAKMTAGEMVVNSACDMYTGSWMKGGKLTVNGDVHSFCGLAMAGGEFTINGNAGNYLGAAYRGDWRGMSGGVLRVKGNAGSDVASFMTGGTLIVEGDVDIHLGTHMEGGTIILKGNANRRVGGQLVKGIIYVFGKINVMMPGYKPVGEVELEVDGTKAKFTDYIGDLGERHPKRKGETVYGHLYMKN</sequence>
<dbReference type="PANTHER" id="PTHR39673:SF5">
    <property type="entry name" value="TUNGSTEN-CONTAINING FORMYLMETHANOFURAN DEHYDROGENASE 2 SUBUNIT C"/>
    <property type="match status" value="1"/>
</dbReference>
<dbReference type="GO" id="GO:0019386">
    <property type="term" value="P:methanogenesis, from carbon dioxide"/>
    <property type="evidence" value="ECO:0007669"/>
    <property type="project" value="UniProtKB-UniPathway"/>
</dbReference>
<name>L0HAF0_METFS</name>
<dbReference type="SUPFAM" id="SSF69336">
    <property type="entry name" value="Alpha subunit of glutamate synthase, C-terminal domain"/>
    <property type="match status" value="1"/>
</dbReference>
<dbReference type="Proteomes" id="UP000010824">
    <property type="component" value="Chromosome"/>
</dbReference>
<dbReference type="GO" id="GO:0046914">
    <property type="term" value="F:transition metal ion binding"/>
    <property type="evidence" value="ECO:0007669"/>
    <property type="project" value="InterPro"/>
</dbReference>
<dbReference type="KEGG" id="mfo:Metfor_0637"/>
<organism evidence="4 5">
    <name type="scientific">Methanoregula formicica (strain DSM 22288 / NBRC 105244 / SMSP)</name>
    <dbReference type="NCBI Taxonomy" id="593750"/>
    <lineage>
        <taxon>Archaea</taxon>
        <taxon>Methanobacteriati</taxon>
        <taxon>Methanobacteriota</taxon>
        <taxon>Stenosarchaea group</taxon>
        <taxon>Methanomicrobia</taxon>
        <taxon>Methanomicrobiales</taxon>
        <taxon>Methanoregulaceae</taxon>
        <taxon>Methanoregula</taxon>
    </lineage>
</organism>
<evidence type="ECO:0000256" key="1">
    <source>
        <dbReference type="ARBA" id="ARBA00004830"/>
    </source>
</evidence>
<dbReference type="OrthoDB" id="106216at2157"/>
<evidence type="ECO:0000313" key="4">
    <source>
        <dbReference type="EMBL" id="AGB01697.1"/>
    </source>
</evidence>
<accession>L0HAF0</accession>
<dbReference type="NCBIfam" id="TIGR03122">
    <property type="entry name" value="one_C_dehyd_C"/>
    <property type="match status" value="1"/>
</dbReference>
<proteinExistence type="predicted"/>
<dbReference type="STRING" id="593750.Metfor_0637"/>
<dbReference type="UniPathway" id="UPA00640">
    <property type="reaction ID" value="UER00692"/>
</dbReference>
<keyword evidence="5" id="KW-1185">Reference proteome</keyword>
<dbReference type="InterPro" id="IPR036485">
    <property type="entry name" value="Glu_synth_asu_C_sf"/>
</dbReference>
<dbReference type="GeneID" id="14309310"/>
<gene>
    <name evidence="4" type="ordered locus">Metfor_0637</name>
</gene>
<dbReference type="HOGENOM" id="CLU_072248_0_0_2"/>
<dbReference type="InterPro" id="IPR017550">
    <property type="entry name" value="Formylmethanofuran_DH_suC"/>
</dbReference>
<dbReference type="PANTHER" id="PTHR39673">
    <property type="entry name" value="TUNGSTEN FORMYLMETHANOFURAN DEHYDROGENASE, SUBUNIT C (FWDC)"/>
    <property type="match status" value="1"/>
</dbReference>